<keyword evidence="4" id="KW-0408">Iron</keyword>
<dbReference type="InterPro" id="IPR004646">
    <property type="entry name" value="Fe-S_hydro-lyase_TtdA-typ_cat"/>
</dbReference>
<keyword evidence="9" id="KW-1185">Reference proteome</keyword>
<dbReference type="GO" id="GO:0016829">
    <property type="term" value="F:lyase activity"/>
    <property type="evidence" value="ECO:0007669"/>
    <property type="project" value="UniProtKB-KW"/>
</dbReference>
<evidence type="ECO:0000259" key="7">
    <source>
        <dbReference type="Pfam" id="PF05681"/>
    </source>
</evidence>
<protein>
    <submittedName>
        <fullName evidence="8">Fumarate hydratase</fullName>
    </submittedName>
</protein>
<evidence type="ECO:0000313" key="8">
    <source>
        <dbReference type="EMBL" id="AZR72885.1"/>
    </source>
</evidence>
<feature type="domain" description="Fe-S hydro-lyase tartrate dehydratase alpha-type catalytic" evidence="7">
    <location>
        <begin position="11"/>
        <end position="276"/>
    </location>
</feature>
<evidence type="ECO:0000256" key="6">
    <source>
        <dbReference type="ARBA" id="ARBA00023239"/>
    </source>
</evidence>
<keyword evidence="3" id="KW-0479">Metal-binding</keyword>
<dbReference type="NCBIfam" id="TIGR00722">
    <property type="entry name" value="ttdA_fumA_fumB"/>
    <property type="match status" value="1"/>
</dbReference>
<dbReference type="EMBL" id="CP016379">
    <property type="protein sequence ID" value="AZR72885.1"/>
    <property type="molecule type" value="Genomic_DNA"/>
</dbReference>
<evidence type="ECO:0000256" key="4">
    <source>
        <dbReference type="ARBA" id="ARBA00023004"/>
    </source>
</evidence>
<evidence type="ECO:0000256" key="1">
    <source>
        <dbReference type="ARBA" id="ARBA00008876"/>
    </source>
</evidence>
<dbReference type="GO" id="GO:0046872">
    <property type="term" value="F:metal ion binding"/>
    <property type="evidence" value="ECO:0007669"/>
    <property type="project" value="UniProtKB-KW"/>
</dbReference>
<organism evidence="8 9">
    <name type="scientific">Anoxybacter fermentans</name>
    <dbReference type="NCBI Taxonomy" id="1323375"/>
    <lineage>
        <taxon>Bacteria</taxon>
        <taxon>Bacillati</taxon>
        <taxon>Bacillota</taxon>
        <taxon>Clostridia</taxon>
        <taxon>Halanaerobiales</taxon>
        <taxon>Anoxybacter</taxon>
    </lineage>
</organism>
<dbReference type="RefSeq" id="WP_127016221.1">
    <property type="nucleotide sequence ID" value="NZ_CP016379.1"/>
</dbReference>
<dbReference type="KEGG" id="aft:BBF96_05465"/>
<dbReference type="OrthoDB" id="9798978at2"/>
<dbReference type="NCBIfam" id="NF004885">
    <property type="entry name" value="PRK06246.1"/>
    <property type="match status" value="1"/>
</dbReference>
<dbReference type="Pfam" id="PF05681">
    <property type="entry name" value="Fumerase"/>
    <property type="match status" value="1"/>
</dbReference>
<proteinExistence type="inferred from homology"/>
<gene>
    <name evidence="8" type="ORF">BBF96_05465</name>
</gene>
<evidence type="ECO:0000256" key="2">
    <source>
        <dbReference type="ARBA" id="ARBA00022485"/>
    </source>
</evidence>
<dbReference type="GO" id="GO:0051539">
    <property type="term" value="F:4 iron, 4 sulfur cluster binding"/>
    <property type="evidence" value="ECO:0007669"/>
    <property type="project" value="UniProtKB-KW"/>
</dbReference>
<evidence type="ECO:0000256" key="5">
    <source>
        <dbReference type="ARBA" id="ARBA00023014"/>
    </source>
</evidence>
<comment type="similarity">
    <text evidence="1">Belongs to the class-I fumarase family.</text>
</comment>
<accession>A0A3S9SX70</accession>
<dbReference type="Proteomes" id="UP000267250">
    <property type="component" value="Chromosome"/>
</dbReference>
<dbReference type="InterPro" id="IPR051208">
    <property type="entry name" value="Class-I_Fumarase/Tartrate_DH"/>
</dbReference>
<dbReference type="AlphaFoldDB" id="A0A3S9SX70"/>
<reference evidence="8 9" key="1">
    <citation type="submission" date="2016-07" db="EMBL/GenBank/DDBJ databases">
        <title>Genome and transcriptome analysis of iron-reducing fermentative bacteria Anoxybacter fermentans.</title>
        <authorList>
            <person name="Zeng X."/>
            <person name="Shao Z."/>
        </authorList>
    </citation>
    <scope>NUCLEOTIDE SEQUENCE [LARGE SCALE GENOMIC DNA]</scope>
    <source>
        <strain evidence="8 9">DY22613</strain>
    </source>
</reference>
<evidence type="ECO:0000313" key="9">
    <source>
        <dbReference type="Proteomes" id="UP000267250"/>
    </source>
</evidence>
<keyword evidence="5" id="KW-0411">Iron-sulfur</keyword>
<keyword evidence="6" id="KW-0456">Lyase</keyword>
<keyword evidence="2" id="KW-0004">4Fe-4S</keyword>
<sequence>MKIIKAETITREVARLCQEANFFLGEDVMNAFKKALEIEESEIGREILEQLIENAKIAKQKRVPMCQDTGYTVVFLEVGQDLRIEGNLEEAVQEGVRLGYAEGYLRKSIVEHPFRRRNTGDNTPAVIHTELVSGDNLKIIVAPKGGGSENMSKIKMLKPADGKEGVIDFVLQCVKEAGPNPCPPIVVGVGIGGTFEKAAYLAKKALLREIGSSHPDPEIAELEQILLQKINDLGIGPAGFGGVITALDVNIEIFPCHIASLPVAVNLNCHAARHKETVL</sequence>
<evidence type="ECO:0000256" key="3">
    <source>
        <dbReference type="ARBA" id="ARBA00022723"/>
    </source>
</evidence>
<dbReference type="PANTHER" id="PTHR30389">
    <property type="entry name" value="FUMARATE HYDRATASE-RELATED"/>
    <property type="match status" value="1"/>
</dbReference>
<dbReference type="PANTHER" id="PTHR30389:SF17">
    <property type="entry name" value="L(+)-TARTRATE DEHYDRATASE SUBUNIT ALPHA-RELATED"/>
    <property type="match status" value="1"/>
</dbReference>
<name>A0A3S9SX70_9FIRM</name>